<keyword evidence="5" id="KW-0969">Cilium</keyword>
<evidence type="ECO:0000256" key="4">
    <source>
        <dbReference type="ARBA" id="ARBA00022846"/>
    </source>
</evidence>
<keyword evidence="2" id="KW-0963">Cytoplasm</keyword>
<evidence type="ECO:0000256" key="5">
    <source>
        <dbReference type="ARBA" id="ARBA00023069"/>
    </source>
</evidence>
<dbReference type="PROSITE" id="PS51336">
    <property type="entry name" value="DM10"/>
    <property type="match status" value="3"/>
</dbReference>
<keyword evidence="3" id="KW-0677">Repeat</keyword>
<dbReference type="Proteomes" id="UP001165060">
    <property type="component" value="Unassembled WGS sequence"/>
</dbReference>
<evidence type="ECO:0000256" key="1">
    <source>
        <dbReference type="ARBA" id="ARBA00004611"/>
    </source>
</evidence>
<name>A0ABQ6MLN6_9STRA</name>
<evidence type="ECO:0000256" key="3">
    <source>
        <dbReference type="ARBA" id="ARBA00022737"/>
    </source>
</evidence>
<dbReference type="CDD" id="cd00051">
    <property type="entry name" value="EFh"/>
    <property type="match status" value="1"/>
</dbReference>
<dbReference type="Gene3D" id="1.10.238.10">
    <property type="entry name" value="EF-hand"/>
    <property type="match status" value="1"/>
</dbReference>
<gene>
    <name evidence="11" type="ORF">TeGR_g3664</name>
</gene>
<organism evidence="11 12">
    <name type="scientific">Tetraparma gracilis</name>
    <dbReference type="NCBI Taxonomy" id="2962635"/>
    <lineage>
        <taxon>Eukaryota</taxon>
        <taxon>Sar</taxon>
        <taxon>Stramenopiles</taxon>
        <taxon>Ochrophyta</taxon>
        <taxon>Bolidophyceae</taxon>
        <taxon>Parmales</taxon>
        <taxon>Triparmaceae</taxon>
        <taxon>Tetraparma</taxon>
    </lineage>
</organism>
<keyword evidence="12" id="KW-1185">Reference proteome</keyword>
<dbReference type="InterPro" id="IPR011992">
    <property type="entry name" value="EF-hand-dom_pair"/>
</dbReference>
<dbReference type="Pfam" id="PF06565">
    <property type="entry name" value="DM10_dom"/>
    <property type="match status" value="3"/>
</dbReference>
<evidence type="ECO:0008006" key="13">
    <source>
        <dbReference type="Google" id="ProtNLM"/>
    </source>
</evidence>
<feature type="domain" description="DM10" evidence="10">
    <location>
        <begin position="238"/>
        <end position="355"/>
    </location>
</feature>
<reference evidence="11 12" key="1">
    <citation type="journal article" date="2023" name="Commun. Biol.">
        <title>Genome analysis of Parmales, the sister group of diatoms, reveals the evolutionary specialization of diatoms from phago-mixotrophs to photoautotrophs.</title>
        <authorList>
            <person name="Ban H."/>
            <person name="Sato S."/>
            <person name="Yoshikawa S."/>
            <person name="Yamada K."/>
            <person name="Nakamura Y."/>
            <person name="Ichinomiya M."/>
            <person name="Sato N."/>
            <person name="Blanc-Mathieu R."/>
            <person name="Endo H."/>
            <person name="Kuwata A."/>
            <person name="Ogata H."/>
        </authorList>
    </citation>
    <scope>NUCLEOTIDE SEQUENCE [LARGE SCALE GENOMIC DNA]</scope>
</reference>
<dbReference type="InterPro" id="IPR002048">
    <property type="entry name" value="EF_hand_dom"/>
</dbReference>
<dbReference type="PROSITE" id="PS50222">
    <property type="entry name" value="EF_HAND_2"/>
    <property type="match status" value="1"/>
</dbReference>
<proteinExistence type="predicted"/>
<evidence type="ECO:0000256" key="2">
    <source>
        <dbReference type="ARBA" id="ARBA00022490"/>
    </source>
</evidence>
<evidence type="ECO:0000259" key="9">
    <source>
        <dbReference type="PROSITE" id="PS50222"/>
    </source>
</evidence>
<keyword evidence="4" id="KW-0282">Flagellum</keyword>
<dbReference type="SMART" id="SM00676">
    <property type="entry name" value="DM10"/>
    <property type="match status" value="3"/>
</dbReference>
<dbReference type="SUPFAM" id="SSF47473">
    <property type="entry name" value="EF-hand"/>
    <property type="match status" value="1"/>
</dbReference>
<keyword evidence="6" id="KW-0206">Cytoskeleton</keyword>
<dbReference type="PANTHER" id="PTHR12086">
    <property type="entry name" value="EF-HAND DOMAIN C-TERMINAL CONTAINING PROTEIN"/>
    <property type="match status" value="1"/>
</dbReference>
<sequence length="958" mass="107545">MDVTSHSFDMPAVPGLRRDPNPAFYASRRPQSATISRPSTAGPVTLRPLQSTWATTSGEMGRSIPRPSTAGASRPKWESTAAPPLCFFGFFSEPVAQGGGNDTKMGTRIRPVKISFYPTDSSITIDEPKTKNSGLPQGRFMRRMKCTIADEGEPTGKRAFNASDFSVGADVLVNSRSFTITDADPATRRHFREELGQALPPGMAIPDDGYKALRASRGIPKKKKEGVSKPKGEYFNKDPLVLCFKCAYQDDKLYGERRDYLLYYYVLNDTIEIKEVAAQGRHNFPNLLRRQKLPKDSFYVPNGIGGAMTEDNNHSEYDWITWRDMICGRSLNIYGRKVLLVSCDNQSVAWFAKQGIVQKPLKLSVEETEGAAGPKVPAYNGYGSEDDLYAMGASLEPKIIDRKLEDFARFMRAKGKVLRFLARLVDAAGQDADREFVINYFLATDQVSVYEPPIRNSGIVGGLFLGKGRYKKFIRANGIDGEVETPVGGGRGGRGGALSRWIKPTDFYLNALVTFEMPSTGSKLFTLEVTGYDDYTKKIMMSDKDEFPQSATELDVARLSEKFTATKLPIRAIFHECDKFGSRLLNADAFKQCVRDIEKEADEAGTVKIYDLPDSELDQLLTDFGTFSEEEGCQVVHYDDLVDLMVLAAPRTAREYERDRQGTFAFSVEERMLKVIRTHFETAGTSKLRQSFRANDEEGSGYINQEAYKTVLRKHKFHLIMTERAADALRMQYDTNADGTLNYNAMCDAIHPGDFDKYVDAYIGPKKYGETPTIGGSKNPLASTVKTAGEGLTTEEYLKNMNDDNFTFSGDMQRQLTRAFNSFSSCFARHNRKKQMRKHMTAFDIYHTGTVTRAQFLSTIDDVTAEFFIDFDKRDRDLIIDYFFSNDEVKISADKLLAAICSRDPKKAKTLREESMRKHIDVDKQFMVVDEQRSRDFGGTLNLFSGPVAEYTTAANQH</sequence>
<evidence type="ECO:0000313" key="12">
    <source>
        <dbReference type="Proteomes" id="UP001165060"/>
    </source>
</evidence>
<dbReference type="InterPro" id="IPR040193">
    <property type="entry name" value="EFHC1/EFHC2/EFHB"/>
</dbReference>
<feature type="domain" description="DM10" evidence="10">
    <location>
        <begin position="81"/>
        <end position="195"/>
    </location>
</feature>
<evidence type="ECO:0000256" key="8">
    <source>
        <dbReference type="SAM" id="MobiDB-lite"/>
    </source>
</evidence>
<protein>
    <recommendedName>
        <fullName evidence="13">Calmodulin</fullName>
    </recommendedName>
</protein>
<dbReference type="Gene3D" id="2.30.29.170">
    <property type="match status" value="3"/>
</dbReference>
<evidence type="ECO:0000256" key="6">
    <source>
        <dbReference type="ARBA" id="ARBA00023212"/>
    </source>
</evidence>
<dbReference type="EMBL" id="BRYB01001574">
    <property type="protein sequence ID" value="GMI28816.1"/>
    <property type="molecule type" value="Genomic_DNA"/>
</dbReference>
<evidence type="ECO:0000313" key="11">
    <source>
        <dbReference type="EMBL" id="GMI28816.1"/>
    </source>
</evidence>
<comment type="caution">
    <text evidence="11">The sequence shown here is derived from an EMBL/GenBank/DDBJ whole genome shotgun (WGS) entry which is preliminary data.</text>
</comment>
<feature type="compositionally biased region" description="Polar residues" evidence="8">
    <location>
        <begin position="48"/>
        <end position="58"/>
    </location>
</feature>
<feature type="domain" description="DM10" evidence="10">
    <location>
        <begin position="414"/>
        <end position="544"/>
    </location>
</feature>
<feature type="domain" description="EF-hand" evidence="9">
    <location>
        <begin position="683"/>
        <end position="718"/>
    </location>
</feature>
<accession>A0ABQ6MLN6</accession>
<feature type="compositionally biased region" description="Polar residues" evidence="8">
    <location>
        <begin position="29"/>
        <end position="39"/>
    </location>
</feature>
<keyword evidence="7" id="KW-0966">Cell projection</keyword>
<dbReference type="InterPro" id="IPR006602">
    <property type="entry name" value="DM10_dom"/>
</dbReference>
<evidence type="ECO:0000259" key="10">
    <source>
        <dbReference type="PROSITE" id="PS51336"/>
    </source>
</evidence>
<comment type="subcellular location">
    <subcellularLocation>
        <location evidence="1">Cytoplasm</location>
        <location evidence="1">Cytoskeleton</location>
        <location evidence="1">Flagellum axoneme</location>
    </subcellularLocation>
</comment>
<feature type="region of interest" description="Disordered" evidence="8">
    <location>
        <begin position="1"/>
        <end position="76"/>
    </location>
</feature>
<evidence type="ECO:0000256" key="7">
    <source>
        <dbReference type="ARBA" id="ARBA00023273"/>
    </source>
</evidence>